<name>A0A9W4SXP9_9GLOM</name>
<gene>
    <name evidence="1" type="ORF">FWILDA_LOCUS11979</name>
</gene>
<dbReference type="Proteomes" id="UP001153678">
    <property type="component" value="Unassembled WGS sequence"/>
</dbReference>
<protein>
    <submittedName>
        <fullName evidence="1">729_t:CDS:1</fullName>
    </submittedName>
</protein>
<dbReference type="AlphaFoldDB" id="A0A9W4SXP9"/>
<keyword evidence="2" id="KW-1185">Reference proteome</keyword>
<evidence type="ECO:0000313" key="1">
    <source>
        <dbReference type="EMBL" id="CAI2185245.1"/>
    </source>
</evidence>
<dbReference type="EMBL" id="CAMKVN010003628">
    <property type="protein sequence ID" value="CAI2185245.1"/>
    <property type="molecule type" value="Genomic_DNA"/>
</dbReference>
<organism evidence="1 2">
    <name type="scientific">Funneliformis geosporum</name>
    <dbReference type="NCBI Taxonomy" id="1117311"/>
    <lineage>
        <taxon>Eukaryota</taxon>
        <taxon>Fungi</taxon>
        <taxon>Fungi incertae sedis</taxon>
        <taxon>Mucoromycota</taxon>
        <taxon>Glomeromycotina</taxon>
        <taxon>Glomeromycetes</taxon>
        <taxon>Glomerales</taxon>
        <taxon>Glomeraceae</taxon>
        <taxon>Funneliformis</taxon>
    </lineage>
</organism>
<proteinExistence type="predicted"/>
<evidence type="ECO:0000313" key="2">
    <source>
        <dbReference type="Proteomes" id="UP001153678"/>
    </source>
</evidence>
<reference evidence="1" key="1">
    <citation type="submission" date="2022-08" db="EMBL/GenBank/DDBJ databases">
        <authorList>
            <person name="Kallberg Y."/>
            <person name="Tangrot J."/>
            <person name="Rosling A."/>
        </authorList>
    </citation>
    <scope>NUCLEOTIDE SEQUENCE</scope>
    <source>
        <strain evidence="1">Wild A</strain>
    </source>
</reference>
<accession>A0A9W4SXP9</accession>
<comment type="caution">
    <text evidence="1">The sequence shown here is derived from an EMBL/GenBank/DDBJ whole genome shotgun (WGS) entry which is preliminary data.</text>
</comment>
<sequence length="98" mass="11214">MRPMIYIINRQVHVVSTPSIYLANGMMKGGSMQENNQDNFKEFVRQQFAALNDNLCYLVKSLDFTMQRIAAIEKSMNIKVVTPSEVNAKNLEEMILKA</sequence>